<feature type="non-terminal residue" evidence="3">
    <location>
        <position position="208"/>
    </location>
</feature>
<sequence length="208" mass="23464">SRGTRKRNIFRIILDIPPGISILRGIPRIPPDISISIGLVRKRSILRGILHIPLGISILRGFPHIPPNIGLGILIGIKIDQLTSSSSSTYKRKSPSKRQARCFNCGGIGHFAHDCPSKRRSCRCRKKFHNKHFGAVAFVKLGQFLPPGFEEDCWKKNLFSFENREKFEKIAFIGSAGIRGQSKRRESVSMGFLVKFKDSRVKTLIQRS</sequence>
<organism evidence="3 4">
    <name type="scientific">Taxus chinensis</name>
    <name type="common">Chinese yew</name>
    <name type="synonym">Taxus wallichiana var. chinensis</name>
    <dbReference type="NCBI Taxonomy" id="29808"/>
    <lineage>
        <taxon>Eukaryota</taxon>
        <taxon>Viridiplantae</taxon>
        <taxon>Streptophyta</taxon>
        <taxon>Embryophyta</taxon>
        <taxon>Tracheophyta</taxon>
        <taxon>Spermatophyta</taxon>
        <taxon>Pinopsida</taxon>
        <taxon>Pinidae</taxon>
        <taxon>Conifers II</taxon>
        <taxon>Cupressales</taxon>
        <taxon>Taxaceae</taxon>
        <taxon>Taxus</taxon>
    </lineage>
</organism>
<dbReference type="SMART" id="SM00343">
    <property type="entry name" value="ZnF_C2HC"/>
    <property type="match status" value="1"/>
</dbReference>
<dbReference type="PROSITE" id="PS50158">
    <property type="entry name" value="ZF_CCHC"/>
    <property type="match status" value="1"/>
</dbReference>
<protein>
    <recommendedName>
        <fullName evidence="2">CCHC-type domain-containing protein</fullName>
    </recommendedName>
</protein>
<dbReference type="SUPFAM" id="SSF57756">
    <property type="entry name" value="Retrovirus zinc finger-like domains"/>
    <property type="match status" value="1"/>
</dbReference>
<feature type="domain" description="CCHC-type" evidence="2">
    <location>
        <begin position="101"/>
        <end position="117"/>
    </location>
</feature>
<dbReference type="Gene3D" id="4.10.60.10">
    <property type="entry name" value="Zinc finger, CCHC-type"/>
    <property type="match status" value="1"/>
</dbReference>
<dbReference type="GO" id="GO:0008270">
    <property type="term" value="F:zinc ion binding"/>
    <property type="evidence" value="ECO:0007669"/>
    <property type="project" value="UniProtKB-KW"/>
</dbReference>
<feature type="non-terminal residue" evidence="3">
    <location>
        <position position="1"/>
    </location>
</feature>
<evidence type="ECO:0000313" key="4">
    <source>
        <dbReference type="Proteomes" id="UP000824469"/>
    </source>
</evidence>
<accession>A0AA38CID0</accession>
<gene>
    <name evidence="3" type="ORF">KI387_012200</name>
</gene>
<dbReference type="InterPro" id="IPR036875">
    <property type="entry name" value="Znf_CCHC_sf"/>
</dbReference>
<evidence type="ECO:0000259" key="2">
    <source>
        <dbReference type="PROSITE" id="PS50158"/>
    </source>
</evidence>
<dbReference type="InterPro" id="IPR001878">
    <property type="entry name" value="Znf_CCHC"/>
</dbReference>
<comment type="caution">
    <text evidence="3">The sequence shown here is derived from an EMBL/GenBank/DDBJ whole genome shotgun (WGS) entry which is preliminary data.</text>
</comment>
<dbReference type="GO" id="GO:0003676">
    <property type="term" value="F:nucleic acid binding"/>
    <property type="evidence" value="ECO:0007669"/>
    <property type="project" value="InterPro"/>
</dbReference>
<proteinExistence type="predicted"/>
<keyword evidence="1" id="KW-0479">Metal-binding</keyword>
<keyword evidence="1" id="KW-0863">Zinc-finger</keyword>
<dbReference type="Pfam" id="PF00098">
    <property type="entry name" value="zf-CCHC"/>
    <property type="match status" value="1"/>
</dbReference>
<keyword evidence="1" id="KW-0862">Zinc</keyword>
<evidence type="ECO:0000313" key="3">
    <source>
        <dbReference type="EMBL" id="KAH9300617.1"/>
    </source>
</evidence>
<dbReference type="EMBL" id="JAHRHJ020000009">
    <property type="protein sequence ID" value="KAH9300617.1"/>
    <property type="molecule type" value="Genomic_DNA"/>
</dbReference>
<dbReference type="Proteomes" id="UP000824469">
    <property type="component" value="Unassembled WGS sequence"/>
</dbReference>
<dbReference type="AlphaFoldDB" id="A0AA38CID0"/>
<name>A0AA38CID0_TAXCH</name>
<reference evidence="3 4" key="1">
    <citation type="journal article" date="2021" name="Nat. Plants">
        <title>The Taxus genome provides insights into paclitaxel biosynthesis.</title>
        <authorList>
            <person name="Xiong X."/>
            <person name="Gou J."/>
            <person name="Liao Q."/>
            <person name="Li Y."/>
            <person name="Zhou Q."/>
            <person name="Bi G."/>
            <person name="Li C."/>
            <person name="Du R."/>
            <person name="Wang X."/>
            <person name="Sun T."/>
            <person name="Guo L."/>
            <person name="Liang H."/>
            <person name="Lu P."/>
            <person name="Wu Y."/>
            <person name="Zhang Z."/>
            <person name="Ro D.K."/>
            <person name="Shang Y."/>
            <person name="Huang S."/>
            <person name="Yan J."/>
        </authorList>
    </citation>
    <scope>NUCLEOTIDE SEQUENCE [LARGE SCALE GENOMIC DNA]</scope>
    <source>
        <strain evidence="3">Ta-2019</strain>
    </source>
</reference>
<keyword evidence="4" id="KW-1185">Reference proteome</keyword>
<evidence type="ECO:0000256" key="1">
    <source>
        <dbReference type="PROSITE-ProRule" id="PRU00047"/>
    </source>
</evidence>